<evidence type="ECO:0000313" key="2">
    <source>
        <dbReference type="Proteomes" id="UP000499080"/>
    </source>
</evidence>
<name>A0A4Y2NYD5_ARAVE</name>
<protein>
    <submittedName>
        <fullName evidence="1">Uncharacterized protein</fullName>
    </submittedName>
</protein>
<accession>A0A4Y2NYD5</accession>
<dbReference type="AlphaFoldDB" id="A0A4Y2NYD5"/>
<sequence>MEKVYIELRSCEGWAKKANSHAMIFLQLKTPLSPYQVPVKPTPVEKKESRLTLQISAKKNFLRATGFRVGGDEGERPHGSDLIQIRRIRKKKKKKRDDVYRLDNICKLRRETCMMEKTVQNVLQGRQLDLELPNLATSYFLDSR</sequence>
<dbReference type="EMBL" id="BGPR01010009">
    <property type="protein sequence ID" value="GBN43739.1"/>
    <property type="molecule type" value="Genomic_DNA"/>
</dbReference>
<reference evidence="1 2" key="1">
    <citation type="journal article" date="2019" name="Sci. Rep.">
        <title>Orb-weaving spider Araneus ventricosus genome elucidates the spidroin gene catalogue.</title>
        <authorList>
            <person name="Kono N."/>
            <person name="Nakamura H."/>
            <person name="Ohtoshi R."/>
            <person name="Moran D.A.P."/>
            <person name="Shinohara A."/>
            <person name="Yoshida Y."/>
            <person name="Fujiwara M."/>
            <person name="Mori M."/>
            <person name="Tomita M."/>
            <person name="Arakawa K."/>
        </authorList>
    </citation>
    <scope>NUCLEOTIDE SEQUENCE [LARGE SCALE GENOMIC DNA]</scope>
</reference>
<keyword evidence="2" id="KW-1185">Reference proteome</keyword>
<dbReference type="Proteomes" id="UP000499080">
    <property type="component" value="Unassembled WGS sequence"/>
</dbReference>
<gene>
    <name evidence="1" type="ORF">AVEN_219642_1</name>
</gene>
<comment type="caution">
    <text evidence="1">The sequence shown here is derived from an EMBL/GenBank/DDBJ whole genome shotgun (WGS) entry which is preliminary data.</text>
</comment>
<proteinExistence type="predicted"/>
<evidence type="ECO:0000313" key="1">
    <source>
        <dbReference type="EMBL" id="GBN43739.1"/>
    </source>
</evidence>
<organism evidence="1 2">
    <name type="scientific">Araneus ventricosus</name>
    <name type="common">Orbweaver spider</name>
    <name type="synonym">Epeira ventricosa</name>
    <dbReference type="NCBI Taxonomy" id="182803"/>
    <lineage>
        <taxon>Eukaryota</taxon>
        <taxon>Metazoa</taxon>
        <taxon>Ecdysozoa</taxon>
        <taxon>Arthropoda</taxon>
        <taxon>Chelicerata</taxon>
        <taxon>Arachnida</taxon>
        <taxon>Araneae</taxon>
        <taxon>Araneomorphae</taxon>
        <taxon>Entelegynae</taxon>
        <taxon>Araneoidea</taxon>
        <taxon>Araneidae</taxon>
        <taxon>Araneus</taxon>
    </lineage>
</organism>